<evidence type="ECO:0000256" key="1">
    <source>
        <dbReference type="SAM" id="MobiDB-lite"/>
    </source>
</evidence>
<dbReference type="Ensembl" id="ENSGGOT00000056469.1">
    <property type="protein sequence ID" value="ENSGGOP00000031442.1"/>
    <property type="gene ID" value="ENSGGOG00000011626.3"/>
</dbReference>
<dbReference type="Proteomes" id="UP000001519">
    <property type="component" value="Chromosome 5"/>
</dbReference>
<dbReference type="EMBL" id="CABD030035656">
    <property type="status" value="NOT_ANNOTATED_CDS"/>
    <property type="molecule type" value="Genomic_DNA"/>
</dbReference>
<dbReference type="GeneTree" id="ENSGT00510000046608"/>
<reference evidence="2" key="4">
    <citation type="submission" date="2025-09" db="UniProtKB">
        <authorList>
            <consortium name="Ensembl"/>
        </authorList>
    </citation>
    <scope>IDENTIFICATION</scope>
</reference>
<keyword evidence="3" id="KW-1185">Reference proteome</keyword>
<dbReference type="Bgee" id="ENSGGOG00000011626">
    <property type="expression patterns" value="Expressed in cerebellum and 6 other cell types or tissues"/>
</dbReference>
<name>A0A2I2Y953_GORGO</name>
<feature type="region of interest" description="Disordered" evidence="1">
    <location>
        <begin position="1"/>
        <end position="53"/>
    </location>
</feature>
<reference evidence="2" key="3">
    <citation type="submission" date="2025-08" db="UniProtKB">
        <authorList>
            <consortium name="Ensembl"/>
        </authorList>
    </citation>
    <scope>IDENTIFICATION</scope>
</reference>
<organism evidence="2 3">
    <name type="scientific">Gorilla gorilla gorilla</name>
    <name type="common">Western lowland gorilla</name>
    <dbReference type="NCBI Taxonomy" id="9595"/>
    <lineage>
        <taxon>Eukaryota</taxon>
        <taxon>Metazoa</taxon>
        <taxon>Chordata</taxon>
        <taxon>Craniata</taxon>
        <taxon>Vertebrata</taxon>
        <taxon>Euteleostomi</taxon>
        <taxon>Mammalia</taxon>
        <taxon>Eutheria</taxon>
        <taxon>Euarchontoglires</taxon>
        <taxon>Primates</taxon>
        <taxon>Haplorrhini</taxon>
        <taxon>Catarrhini</taxon>
        <taxon>Hominidae</taxon>
        <taxon>Gorilla</taxon>
    </lineage>
</organism>
<evidence type="ECO:0000313" key="2">
    <source>
        <dbReference type="Ensembl" id="ENSGGOP00000031442.1"/>
    </source>
</evidence>
<sequence length="129" mass="13179">MPLPTHRQPASSVSGSGGAESQDRMRDSSAPSSASSSVTDLYCTPHSSRSDLVLPGTAGDFSLSASLSAWGCGAHADRRGPPGRPAECTRRQLRGGEPQPGTEPSGGTLGVSVLLRGPGQAPRCSLHSR</sequence>
<dbReference type="EMBL" id="CABD030035657">
    <property type="status" value="NOT_ANNOTATED_CDS"/>
    <property type="molecule type" value="Genomic_DNA"/>
</dbReference>
<reference evidence="3" key="1">
    <citation type="submission" date="2011-05" db="EMBL/GenBank/DDBJ databases">
        <title>Insights into the evolution of the great apes provided by the gorilla genome.</title>
        <authorList>
            <person name="Scally A."/>
        </authorList>
    </citation>
    <scope>NUCLEOTIDE SEQUENCE [LARGE SCALE GENOMIC DNA]</scope>
</reference>
<dbReference type="AlphaFoldDB" id="A0A2I2Y953"/>
<gene>
    <name evidence="2" type="primary">GPS1</name>
</gene>
<proteinExistence type="predicted"/>
<protein>
    <submittedName>
        <fullName evidence="2">G protein pathway suppressor 1</fullName>
    </submittedName>
</protein>
<reference evidence="2 3" key="2">
    <citation type="journal article" date="2012" name="Nature">
        <title>Insights into hominid evolution from the gorilla genome sequence.</title>
        <authorList>
            <person name="Scally A."/>
            <person name="Dutheil J.Y."/>
            <person name="Hillier L.W."/>
            <person name="Jordan G.E."/>
            <person name="Goodhead I."/>
            <person name="Herrero J."/>
            <person name="Hobolth A."/>
            <person name="Lappalainen T."/>
            <person name="Mailund T."/>
            <person name="Marques-Bonet T."/>
            <person name="McCarthy S."/>
            <person name="Montgomery S.H."/>
            <person name="Schwalie P.C."/>
            <person name="Tang Y.A."/>
            <person name="Ward M.C."/>
            <person name="Xue Y."/>
            <person name="Yngvadottir B."/>
            <person name="Alkan C."/>
            <person name="Andersen L.N."/>
            <person name="Ayub Q."/>
            <person name="Ball E.V."/>
            <person name="Beal K."/>
            <person name="Bradley B.J."/>
            <person name="Chen Y."/>
            <person name="Clee C.M."/>
            <person name="Fitzgerald S."/>
            <person name="Graves T.A."/>
            <person name="Gu Y."/>
            <person name="Heath P."/>
            <person name="Heger A."/>
            <person name="Karakoc E."/>
            <person name="Kolb-Kokocinski A."/>
            <person name="Laird G.K."/>
            <person name="Lunter G."/>
            <person name="Meader S."/>
            <person name="Mort M."/>
            <person name="Mullikin J.C."/>
            <person name="Munch K."/>
            <person name="O'Connor T.D."/>
            <person name="Phillips A.D."/>
            <person name="Prado-Martinez J."/>
            <person name="Rogers A.S."/>
            <person name="Sajjadian S."/>
            <person name="Schmidt D."/>
            <person name="Shaw K."/>
            <person name="Simpson J.T."/>
            <person name="Stenson P.D."/>
            <person name="Turner D.J."/>
            <person name="Vigilant L."/>
            <person name="Vilella A.J."/>
            <person name="Whitener W."/>
            <person name="Zhu B."/>
            <person name="Cooper D.N."/>
            <person name="de Jong P."/>
            <person name="Dermitzakis E.T."/>
            <person name="Eichler E.E."/>
            <person name="Flicek P."/>
            <person name="Goldman N."/>
            <person name="Mundy N.I."/>
            <person name="Ning Z."/>
            <person name="Odom D.T."/>
            <person name="Ponting C.P."/>
            <person name="Quail M.A."/>
            <person name="Ryder O.A."/>
            <person name="Searle S.M."/>
            <person name="Warren W.C."/>
            <person name="Wilson R.K."/>
            <person name="Schierup M.H."/>
            <person name="Rogers J."/>
            <person name="Tyler-Smith C."/>
            <person name="Durbin R."/>
        </authorList>
    </citation>
    <scope>NUCLEOTIDE SEQUENCE [LARGE SCALE GENOMIC DNA]</scope>
</reference>
<feature type="region of interest" description="Disordered" evidence="1">
    <location>
        <begin position="73"/>
        <end position="129"/>
    </location>
</feature>
<accession>A0A2I2Y953</accession>
<evidence type="ECO:0000313" key="3">
    <source>
        <dbReference type="Proteomes" id="UP000001519"/>
    </source>
</evidence>
<feature type="compositionally biased region" description="Low complexity" evidence="1">
    <location>
        <begin position="28"/>
        <end position="37"/>
    </location>
</feature>